<dbReference type="PANTHER" id="PTHR30348:SF14">
    <property type="entry name" value="BLR8050 PROTEIN"/>
    <property type="match status" value="1"/>
</dbReference>
<dbReference type="RefSeq" id="WP_131594678.1">
    <property type="nucleotide sequence ID" value="NZ_SJSL01000001.1"/>
</dbReference>
<accession>A0A4R0NU90</accession>
<evidence type="ECO:0000313" key="1">
    <source>
        <dbReference type="EMBL" id="TCD03759.1"/>
    </source>
</evidence>
<dbReference type="SUPFAM" id="SSF117396">
    <property type="entry name" value="TM1631-like"/>
    <property type="match status" value="1"/>
</dbReference>
<protein>
    <submittedName>
        <fullName evidence="1">DUF72 domain-containing protein</fullName>
    </submittedName>
</protein>
<dbReference type="InterPro" id="IPR002763">
    <property type="entry name" value="DUF72"/>
</dbReference>
<reference evidence="1 2" key="1">
    <citation type="submission" date="2019-02" db="EMBL/GenBank/DDBJ databases">
        <title>Pedobacter sp. RP-1-14 sp. nov., isolated from Arctic soil.</title>
        <authorList>
            <person name="Dahal R.H."/>
        </authorList>
    </citation>
    <scope>NUCLEOTIDE SEQUENCE [LARGE SCALE GENOMIC DNA]</scope>
    <source>
        <strain evidence="1 2">RP-1-14</strain>
    </source>
</reference>
<evidence type="ECO:0000313" key="2">
    <source>
        <dbReference type="Proteomes" id="UP000293347"/>
    </source>
</evidence>
<gene>
    <name evidence="1" type="ORF">EZ437_07350</name>
</gene>
<dbReference type="AlphaFoldDB" id="A0A4R0NU90"/>
<sequence>MKTGARNSRPPIYYSGTSGLLLPVSNKLFYPEEFKEKSRLYFYGSLMNSIEINSSFYKVPMASTVARWAIDVPEDFKFTFKLSKEITHNKGLAFDPEAVKHFVNVIDRVGDKKGSLLVQFPPSVRIAQFKQLELLINVLNESDPSRCWDIALEFRHTSLYHNEVYGLLEEHAMGMVIQDKPPAVTPMLDTMLPFVYLRFHGPGGNYRGSYEDEVLYEYAGYIRDWISQGKTVYAYFNNTMGAAVANLFTLRSMVLSEDDWV</sequence>
<dbReference type="EMBL" id="SJSL01000001">
    <property type="protein sequence ID" value="TCD03759.1"/>
    <property type="molecule type" value="Genomic_DNA"/>
</dbReference>
<dbReference type="OrthoDB" id="9780310at2"/>
<comment type="caution">
    <text evidence="1">The sequence shown here is derived from an EMBL/GenBank/DDBJ whole genome shotgun (WGS) entry which is preliminary data.</text>
</comment>
<dbReference type="PANTHER" id="PTHR30348">
    <property type="entry name" value="UNCHARACTERIZED PROTEIN YECE"/>
    <property type="match status" value="1"/>
</dbReference>
<dbReference type="InterPro" id="IPR036520">
    <property type="entry name" value="UPF0759_sf"/>
</dbReference>
<dbReference type="Pfam" id="PF01904">
    <property type="entry name" value="DUF72"/>
    <property type="match status" value="1"/>
</dbReference>
<dbReference type="Gene3D" id="3.20.20.410">
    <property type="entry name" value="Protein of unknown function UPF0759"/>
    <property type="match status" value="1"/>
</dbReference>
<name>A0A4R0NU90_9SPHI</name>
<proteinExistence type="predicted"/>
<organism evidence="1 2">
    <name type="scientific">Pedobacter psychroterrae</name>
    <dbReference type="NCBI Taxonomy" id="2530453"/>
    <lineage>
        <taxon>Bacteria</taxon>
        <taxon>Pseudomonadati</taxon>
        <taxon>Bacteroidota</taxon>
        <taxon>Sphingobacteriia</taxon>
        <taxon>Sphingobacteriales</taxon>
        <taxon>Sphingobacteriaceae</taxon>
        <taxon>Pedobacter</taxon>
    </lineage>
</organism>
<dbReference type="Proteomes" id="UP000293347">
    <property type="component" value="Unassembled WGS sequence"/>
</dbReference>
<keyword evidence="2" id="KW-1185">Reference proteome</keyword>